<dbReference type="EMBL" id="KZ819325">
    <property type="protein sequence ID" value="PWN21528.1"/>
    <property type="molecule type" value="Genomic_DNA"/>
</dbReference>
<feature type="compositionally biased region" description="Low complexity" evidence="5">
    <location>
        <begin position="39"/>
        <end position="53"/>
    </location>
</feature>
<dbReference type="GO" id="GO:0003924">
    <property type="term" value="F:GTPase activity"/>
    <property type="evidence" value="ECO:0007669"/>
    <property type="project" value="TreeGrafter"/>
</dbReference>
<gene>
    <name evidence="7" type="ORF">BCV69DRAFT_269287</name>
</gene>
<feature type="compositionally biased region" description="Acidic residues" evidence="5">
    <location>
        <begin position="355"/>
        <end position="370"/>
    </location>
</feature>
<dbReference type="GO" id="GO:0034511">
    <property type="term" value="F:U3 snoRNA binding"/>
    <property type="evidence" value="ECO:0007669"/>
    <property type="project" value="TreeGrafter"/>
</dbReference>
<feature type="compositionally biased region" description="Basic and acidic residues" evidence="5">
    <location>
        <begin position="389"/>
        <end position="400"/>
    </location>
</feature>
<dbReference type="Pfam" id="PF22298">
    <property type="entry name" value="Tsr1_G-like"/>
    <property type="match status" value="1"/>
</dbReference>
<feature type="compositionally biased region" description="Basic and acidic residues" evidence="5">
    <location>
        <begin position="484"/>
        <end position="496"/>
    </location>
</feature>
<dbReference type="PROSITE" id="PS51714">
    <property type="entry name" value="G_BMS1"/>
    <property type="match status" value="1"/>
</dbReference>
<protein>
    <submittedName>
        <fullName evidence="7">DUF663-domain-containing protein</fullName>
    </submittedName>
</protein>
<feature type="region of interest" description="Disordered" evidence="5">
    <location>
        <begin position="355"/>
        <end position="400"/>
    </location>
</feature>
<dbReference type="GO" id="GO:0005525">
    <property type="term" value="F:GTP binding"/>
    <property type="evidence" value="ECO:0007669"/>
    <property type="project" value="TreeGrafter"/>
</dbReference>
<dbReference type="GO" id="GO:0000479">
    <property type="term" value="P:endonucleolytic cleavage of tricistronic rRNA transcript (SSU-rRNA, 5.8S rRNA, LSU-rRNA)"/>
    <property type="evidence" value="ECO:0007669"/>
    <property type="project" value="TreeGrafter"/>
</dbReference>
<evidence type="ECO:0000256" key="5">
    <source>
        <dbReference type="SAM" id="MobiDB-lite"/>
    </source>
</evidence>
<dbReference type="PANTHER" id="PTHR12858">
    <property type="entry name" value="RIBOSOME BIOGENESIS PROTEIN"/>
    <property type="match status" value="1"/>
</dbReference>
<feature type="compositionally biased region" description="Basic residues" evidence="5">
    <location>
        <begin position="7"/>
        <end position="35"/>
    </location>
</feature>
<dbReference type="GO" id="GO:0005730">
    <property type="term" value="C:nucleolus"/>
    <property type="evidence" value="ECO:0007669"/>
    <property type="project" value="UniProtKB-SubCell"/>
</dbReference>
<feature type="domain" description="Bms1-type G" evidence="6">
    <location>
        <begin position="88"/>
        <end position="258"/>
    </location>
</feature>
<keyword evidence="8" id="KW-1185">Reference proteome</keyword>
<dbReference type="RefSeq" id="XP_025348688.1">
    <property type="nucleotide sequence ID" value="XM_025490886.1"/>
</dbReference>
<dbReference type="GO" id="GO:0030688">
    <property type="term" value="C:preribosome, small subunit precursor"/>
    <property type="evidence" value="ECO:0007669"/>
    <property type="project" value="TreeGrafter"/>
</dbReference>
<dbReference type="SMART" id="SM01362">
    <property type="entry name" value="DUF663"/>
    <property type="match status" value="1"/>
</dbReference>
<dbReference type="Pfam" id="PF04950">
    <property type="entry name" value="RIBIOP_C"/>
    <property type="match status" value="1"/>
</dbReference>
<evidence type="ECO:0000256" key="2">
    <source>
        <dbReference type="ARBA" id="ARBA00022517"/>
    </source>
</evidence>
<comment type="subcellular location">
    <subcellularLocation>
        <location evidence="1">Nucleus</location>
        <location evidence="1">Nucleolus</location>
    </subcellularLocation>
</comment>
<evidence type="ECO:0000313" key="7">
    <source>
        <dbReference type="EMBL" id="PWN21528.1"/>
    </source>
</evidence>
<dbReference type="Proteomes" id="UP000245942">
    <property type="component" value="Unassembled WGS sequence"/>
</dbReference>
<feature type="region of interest" description="Disordered" evidence="5">
    <location>
        <begin position="414"/>
        <end position="506"/>
    </location>
</feature>
<dbReference type="SMART" id="SM00785">
    <property type="entry name" value="AARP2CN"/>
    <property type="match status" value="1"/>
</dbReference>
<keyword evidence="2" id="KW-0690">Ribosome biogenesis</keyword>
<dbReference type="PANTHER" id="PTHR12858:SF1">
    <property type="entry name" value="PRE-RRNA-PROCESSING PROTEIN TSR1 HOMOLOG"/>
    <property type="match status" value="1"/>
</dbReference>
<reference evidence="7 8" key="1">
    <citation type="journal article" date="2018" name="Mol. Biol. Evol.">
        <title>Broad Genomic Sampling Reveals a Smut Pathogenic Ancestry of the Fungal Clade Ustilaginomycotina.</title>
        <authorList>
            <person name="Kijpornyongpan T."/>
            <person name="Mondo S.J."/>
            <person name="Barry K."/>
            <person name="Sandor L."/>
            <person name="Lee J."/>
            <person name="Lipzen A."/>
            <person name="Pangilinan J."/>
            <person name="LaButti K."/>
            <person name="Hainaut M."/>
            <person name="Henrissat B."/>
            <person name="Grigoriev I.V."/>
            <person name="Spatafora J.W."/>
            <person name="Aime M.C."/>
        </authorList>
    </citation>
    <scope>NUCLEOTIDE SEQUENCE [LARGE SCALE GENOMIC DNA]</scope>
    <source>
        <strain evidence="7 8">MCA 4718</strain>
    </source>
</reference>
<proteinExistence type="inferred from homology"/>
<accession>A0A316U9L4</accession>
<evidence type="ECO:0000256" key="3">
    <source>
        <dbReference type="ARBA" id="ARBA00023242"/>
    </source>
</evidence>
<dbReference type="GeneID" id="37012620"/>
<evidence type="ECO:0000256" key="4">
    <source>
        <dbReference type="ARBA" id="ARBA00038288"/>
    </source>
</evidence>
<evidence type="ECO:0000259" key="6">
    <source>
        <dbReference type="PROSITE" id="PS51714"/>
    </source>
</evidence>
<comment type="similarity">
    <text evidence="4">Belongs to the TRAFAC class translation factor GTPase superfamily. Bms1-like GTPase family. TSR1 subfamily.</text>
</comment>
<dbReference type="GO" id="GO:0000462">
    <property type="term" value="P:maturation of SSU-rRNA from tricistronic rRNA transcript (SSU-rRNA, 5.8S rRNA, LSU-rRNA)"/>
    <property type="evidence" value="ECO:0007669"/>
    <property type="project" value="TreeGrafter"/>
</dbReference>
<dbReference type="Pfam" id="PF08142">
    <property type="entry name" value="AARP2CN"/>
    <property type="match status" value="1"/>
</dbReference>
<dbReference type="InterPro" id="IPR007034">
    <property type="entry name" value="BMS1_TSR1_C"/>
</dbReference>
<dbReference type="STRING" id="1684307.A0A316U9L4"/>
<organism evidence="7 8">
    <name type="scientific">Pseudomicrostroma glucosiphilum</name>
    <dbReference type="NCBI Taxonomy" id="1684307"/>
    <lineage>
        <taxon>Eukaryota</taxon>
        <taxon>Fungi</taxon>
        <taxon>Dikarya</taxon>
        <taxon>Basidiomycota</taxon>
        <taxon>Ustilaginomycotina</taxon>
        <taxon>Exobasidiomycetes</taxon>
        <taxon>Microstromatales</taxon>
        <taxon>Microstromatales incertae sedis</taxon>
        <taxon>Pseudomicrostroma</taxon>
    </lineage>
</organism>
<dbReference type="InterPro" id="IPR030387">
    <property type="entry name" value="G_Bms1/Tsr1_dom"/>
</dbReference>
<feature type="compositionally biased region" description="Acidic residues" evidence="5">
    <location>
        <begin position="414"/>
        <end position="440"/>
    </location>
</feature>
<feature type="compositionally biased region" description="Acidic residues" evidence="5">
    <location>
        <begin position="460"/>
        <end position="480"/>
    </location>
</feature>
<evidence type="ECO:0000256" key="1">
    <source>
        <dbReference type="ARBA" id="ARBA00004604"/>
    </source>
</evidence>
<keyword evidence="3" id="KW-0539">Nucleus</keyword>
<dbReference type="InterPro" id="IPR012948">
    <property type="entry name" value="AARP2CN"/>
</dbReference>
<dbReference type="InterPro" id="IPR039761">
    <property type="entry name" value="Bms1/Tsr1"/>
</dbReference>
<dbReference type="AlphaFoldDB" id="A0A316U9L4"/>
<sequence>MAPDGGHHHRSTLKQKNKTFKARHSTKSSIKKLAKGRPASVASTTSTSTTAKSGHGNGVTRKNHAKQMQLAKREALKKVEDMFVKKGVPKVVSVLELTPDGDAWEVCRTLEAHKGVEPIDGHDVATVLKEGRESCRIRIPRPSTTLQFLPLPYGSLYPSLSAVASSDFVILLLSPSQSIEEGSWGELALRILHAQGMPEVLAVVPTLSEGSNAEKTSIRKSLASFIRYFSPTTDKVHAIDAEAERDGLLRTLATTVPRFPSWREARPYLISEGAKWVEGEVAGKGTLVVKGWTRGNAQFSAQRLVHVRDFGDFRLKRVLDLGEEGKPKRRNGAAAMDVDMAATTADGHAILEERDEEEADDLQSENEVSEGDFGANEQTWPTEEEVAEGEQRQVAIERKEAPEDKYKTRWLIDEELDDEEEESEPEALGEEGLPDMDDDFPVAGPSRGALNGLSAPSEAGLDDEDFGYDDDGASDDDAAMFEESQQRQERSKRAAEDLQFPDEVDTPLYTPARQRFARYRGLASLRSSTWDAYEELPPEYSRIFQFEDWDRVKRAVEGRARIEGVPSGHLVGLELEDVPIEMARKFGALERSTRLLPMTVWGLLRHEHKKTVMNLSIIRNTEYTETVKSKDPVLLLMGPRLLRVNPIYSEHSLASSSSLRPSGEDGSVNVHPHKFFRFLPPPTPAPSVATIYAPITFGSPSATFLQPRSWGGDDPNGERGYDERGVGATQYPSLIGSGSLLRKNGGGPLRVNVKRVVLTGEPFKIHRRTATIRWMFFQPEDVRYFKPIPLRTKYGRTGHISEPLGTHGRYKAHFDGQIGQMDTIMMGLYKRVYPRYTTEQYTAGGEELPVKFVEGTEGKSVESGIGGDREVEMEV</sequence>
<name>A0A316U9L4_9BASI</name>
<dbReference type="OrthoDB" id="119302at2759"/>
<feature type="region of interest" description="Disordered" evidence="5">
    <location>
        <begin position="1"/>
        <end position="67"/>
    </location>
</feature>
<evidence type="ECO:0000313" key="8">
    <source>
        <dbReference type="Proteomes" id="UP000245942"/>
    </source>
</evidence>